<dbReference type="GO" id="GO:0016791">
    <property type="term" value="F:phosphatase activity"/>
    <property type="evidence" value="ECO:0007669"/>
    <property type="project" value="TreeGrafter"/>
</dbReference>
<dbReference type="RefSeq" id="WP_011601435.1">
    <property type="nucleotide sequence ID" value="NC_008278.1"/>
</dbReference>
<organism evidence="1 2">
    <name type="scientific">Frankia alni (strain DSM 45986 / CECT 9034 / ACN14a)</name>
    <dbReference type="NCBI Taxonomy" id="326424"/>
    <lineage>
        <taxon>Bacteria</taxon>
        <taxon>Bacillati</taxon>
        <taxon>Actinomycetota</taxon>
        <taxon>Actinomycetes</taxon>
        <taxon>Frankiales</taxon>
        <taxon>Frankiaceae</taxon>
        <taxon>Frankia</taxon>
    </lineage>
</organism>
<proteinExistence type="predicted"/>
<name>Q0RU90_FRAAA</name>
<dbReference type="EMBL" id="CT573213">
    <property type="protein sequence ID" value="CAJ58853.1"/>
    <property type="molecule type" value="Genomic_DNA"/>
</dbReference>
<dbReference type="PANTHER" id="PTHR48100">
    <property type="entry name" value="BROAD-SPECIFICITY PHOSPHATASE YOR283W-RELATED"/>
    <property type="match status" value="1"/>
</dbReference>
<accession>Q0RU90</accession>
<dbReference type="CDD" id="cd07067">
    <property type="entry name" value="HP_PGM_like"/>
    <property type="match status" value="1"/>
</dbReference>
<dbReference type="HOGENOM" id="CLU_033323_7_0_11"/>
<dbReference type="eggNOG" id="COG0406">
    <property type="taxonomic scope" value="Bacteria"/>
</dbReference>
<dbReference type="STRING" id="326424.FRAAL0174"/>
<dbReference type="EC" id="5.4.2.1" evidence="1"/>
<gene>
    <name evidence="1" type="ordered locus">FRAAL0174</name>
</gene>
<protein>
    <submittedName>
        <fullName evidence="1">Phosphoglycerate mutase 2 protein</fullName>
        <ecNumber evidence="1">5.4.2.1</ecNumber>
    </submittedName>
</protein>
<dbReference type="OrthoDB" id="5449373at2"/>
<dbReference type="GO" id="GO:0016853">
    <property type="term" value="F:isomerase activity"/>
    <property type="evidence" value="ECO:0007669"/>
    <property type="project" value="UniProtKB-KW"/>
</dbReference>
<dbReference type="SMART" id="SM00855">
    <property type="entry name" value="PGAM"/>
    <property type="match status" value="1"/>
</dbReference>
<dbReference type="InterPro" id="IPR050275">
    <property type="entry name" value="PGM_Phosphatase"/>
</dbReference>
<dbReference type="InterPro" id="IPR013078">
    <property type="entry name" value="His_Pase_superF_clade-1"/>
</dbReference>
<dbReference type="PANTHER" id="PTHR48100:SF1">
    <property type="entry name" value="HISTIDINE PHOSPHATASE FAMILY PROTEIN-RELATED"/>
    <property type="match status" value="1"/>
</dbReference>
<dbReference type="Gene3D" id="3.40.50.1240">
    <property type="entry name" value="Phosphoglycerate mutase-like"/>
    <property type="match status" value="1"/>
</dbReference>
<keyword evidence="2" id="KW-1185">Reference proteome</keyword>
<dbReference type="KEGG" id="fal:FRAAL0174"/>
<dbReference type="SUPFAM" id="SSF53254">
    <property type="entry name" value="Phosphoglycerate mutase-like"/>
    <property type="match status" value="1"/>
</dbReference>
<dbReference type="Proteomes" id="UP000000657">
    <property type="component" value="Chromosome"/>
</dbReference>
<sequence length="243" mass="25877">MSVGGLVAELTAVRHGQSVANVAFPAARAAGRLDAGVSGRDADVELTPLGRAQAAALGRALAAEPPIIRPPEVVVCSPYLRARRTYEIAAEAAARGGLALPEPVIDDRLVDRLMGRFELMTRAAIDARFPAEAERRRASGQWDYRPPGGENFPDIARRLGALLTDLHHDHADRRVLIVAHDAVVVMLRQLVEGLSYDELGRIAAEGGIRNAGITRFTRDGDQLTLAEFNTATHLAGVSADGAA</sequence>
<evidence type="ECO:0000313" key="1">
    <source>
        <dbReference type="EMBL" id="CAJ58853.1"/>
    </source>
</evidence>
<keyword evidence="1" id="KW-0413">Isomerase</keyword>
<dbReference type="InterPro" id="IPR029033">
    <property type="entry name" value="His_PPase_superfam"/>
</dbReference>
<dbReference type="AlphaFoldDB" id="Q0RU90"/>
<dbReference type="Pfam" id="PF00300">
    <property type="entry name" value="His_Phos_1"/>
    <property type="match status" value="1"/>
</dbReference>
<evidence type="ECO:0000313" key="2">
    <source>
        <dbReference type="Proteomes" id="UP000000657"/>
    </source>
</evidence>
<reference evidence="1 2" key="1">
    <citation type="journal article" date="2007" name="Genome Res.">
        <title>Genome characteristics of facultatively symbiotic Frankia sp. strains reflect host range and host plant biogeography.</title>
        <authorList>
            <person name="Normand P."/>
            <person name="Lapierre P."/>
            <person name="Tisa L.S."/>
            <person name="Gogarten J.P."/>
            <person name="Alloisio N."/>
            <person name="Bagnarol E."/>
            <person name="Bassi C.A."/>
            <person name="Berry A.M."/>
            <person name="Bickhart D.M."/>
            <person name="Choisne N."/>
            <person name="Couloux A."/>
            <person name="Cournoyer B."/>
            <person name="Cruveiller S."/>
            <person name="Daubin V."/>
            <person name="Demange N."/>
            <person name="Francino M.P."/>
            <person name="Goltsman E."/>
            <person name="Huang Y."/>
            <person name="Kopp O.R."/>
            <person name="Labarre L."/>
            <person name="Lapidus A."/>
            <person name="Lavire C."/>
            <person name="Marechal J."/>
            <person name="Martinez M."/>
            <person name="Mastronunzio J.E."/>
            <person name="Mullin B.C."/>
            <person name="Niemann J."/>
            <person name="Pujic P."/>
            <person name="Rawnsley T."/>
            <person name="Rouy Z."/>
            <person name="Schenowitz C."/>
            <person name="Sellstedt A."/>
            <person name="Tavares F."/>
            <person name="Tomkins J.P."/>
            <person name="Vallenet D."/>
            <person name="Valverde C."/>
            <person name="Wall L.G."/>
            <person name="Wang Y."/>
            <person name="Medigue C."/>
            <person name="Benson D.R."/>
        </authorList>
    </citation>
    <scope>NUCLEOTIDE SEQUENCE [LARGE SCALE GENOMIC DNA]</scope>
    <source>
        <strain evidence="2">DSM 45986 / CECT 9034 / ACN14a</strain>
    </source>
</reference>
<dbReference type="GO" id="GO:0005737">
    <property type="term" value="C:cytoplasm"/>
    <property type="evidence" value="ECO:0007669"/>
    <property type="project" value="TreeGrafter"/>
</dbReference>